<evidence type="ECO:0000313" key="4">
    <source>
        <dbReference type="Proteomes" id="UP000694580"/>
    </source>
</evidence>
<dbReference type="AlphaFoldDB" id="A0AAY4CNG7"/>
<reference evidence="3 4" key="1">
    <citation type="submission" date="2020-06" db="EMBL/GenBank/DDBJ databases">
        <authorList>
            <consortium name="Wellcome Sanger Institute Data Sharing"/>
        </authorList>
    </citation>
    <scope>NUCLEOTIDE SEQUENCE [LARGE SCALE GENOMIC DNA]</scope>
</reference>
<sequence>MYVRPPTPPSRKQRGPVKLEAQINKPARQTMGPALHSKKPALSYKPNPIQVYTRNGDKRIMDDSGLIRKYVYKPDYGKTPKCVLLKKYLLDEDEEDRLKREAAQKAQEEQEASLEGLKNKWKYKLYLEQEMDHVEEDIRNL</sequence>
<feature type="region of interest" description="Disordered" evidence="2">
    <location>
        <begin position="23"/>
        <end position="49"/>
    </location>
</feature>
<reference evidence="3" key="2">
    <citation type="submission" date="2025-08" db="UniProtKB">
        <authorList>
            <consortium name="Ensembl"/>
        </authorList>
    </citation>
    <scope>IDENTIFICATION</scope>
</reference>
<feature type="coiled-coil region" evidence="1">
    <location>
        <begin position="91"/>
        <end position="120"/>
    </location>
</feature>
<dbReference type="GeneTree" id="ENSGT01120000277631"/>
<protein>
    <submittedName>
        <fullName evidence="3">Uncharacterized protein</fullName>
    </submittedName>
</protein>
<evidence type="ECO:0000256" key="2">
    <source>
        <dbReference type="SAM" id="MobiDB-lite"/>
    </source>
</evidence>
<organism evidence="3 4">
    <name type="scientific">Denticeps clupeoides</name>
    <name type="common">denticle herring</name>
    <dbReference type="NCBI Taxonomy" id="299321"/>
    <lineage>
        <taxon>Eukaryota</taxon>
        <taxon>Metazoa</taxon>
        <taxon>Chordata</taxon>
        <taxon>Craniata</taxon>
        <taxon>Vertebrata</taxon>
        <taxon>Euteleostomi</taxon>
        <taxon>Actinopterygii</taxon>
        <taxon>Neopterygii</taxon>
        <taxon>Teleostei</taxon>
        <taxon>Clupei</taxon>
        <taxon>Clupeiformes</taxon>
        <taxon>Denticipitoidei</taxon>
        <taxon>Denticipitidae</taxon>
        <taxon>Denticeps</taxon>
    </lineage>
</organism>
<evidence type="ECO:0000313" key="3">
    <source>
        <dbReference type="Ensembl" id="ENSDCDP00010034219.1"/>
    </source>
</evidence>
<proteinExistence type="predicted"/>
<accession>A0AAY4CNG7</accession>
<reference evidence="3" key="3">
    <citation type="submission" date="2025-09" db="UniProtKB">
        <authorList>
            <consortium name="Ensembl"/>
        </authorList>
    </citation>
    <scope>IDENTIFICATION</scope>
</reference>
<dbReference type="Ensembl" id="ENSDCDT00010042480.1">
    <property type="protein sequence ID" value="ENSDCDP00010034219.1"/>
    <property type="gene ID" value="ENSDCDG00010021838.1"/>
</dbReference>
<name>A0AAY4CNG7_9TELE</name>
<evidence type="ECO:0000256" key="1">
    <source>
        <dbReference type="SAM" id="Coils"/>
    </source>
</evidence>
<keyword evidence="4" id="KW-1185">Reference proteome</keyword>
<keyword evidence="1" id="KW-0175">Coiled coil</keyword>
<dbReference type="Proteomes" id="UP000694580">
    <property type="component" value="Chromosome 7"/>
</dbReference>